<comment type="caution">
    <text evidence="1">The sequence shown here is derived from an EMBL/GenBank/DDBJ whole genome shotgun (WGS) entry which is preliminary data.</text>
</comment>
<proteinExistence type="predicted"/>
<dbReference type="Gene3D" id="3.10.180.10">
    <property type="entry name" value="2,3-Dihydroxybiphenyl 1,2-Dioxygenase, domain 1"/>
    <property type="match status" value="1"/>
</dbReference>
<gene>
    <name evidence="1" type="ORF">AMJ87_00125</name>
</gene>
<dbReference type="AlphaFoldDB" id="A0A0S8GML5"/>
<name>A0A0S8GML5_UNCW3</name>
<accession>A0A0S8GML5</accession>
<dbReference type="InterPro" id="IPR029068">
    <property type="entry name" value="Glyas_Bleomycin-R_OHBP_Dase"/>
</dbReference>
<dbReference type="Proteomes" id="UP000051096">
    <property type="component" value="Unassembled WGS sequence"/>
</dbReference>
<sequence length="115" mass="13893">MAGIVFFKTQQIDEIERFYTNLLDMKLWLRQEDCIILKHENLLLGFCTRAQIDHSGLITFFYETKDEVDAMYDRLKDIAQAVPETNEKYHIYRFFAHDPEHRILEFQHFLHPVDI</sequence>
<evidence type="ECO:0000313" key="1">
    <source>
        <dbReference type="EMBL" id="KPK73889.1"/>
    </source>
</evidence>
<evidence type="ECO:0000313" key="2">
    <source>
        <dbReference type="Proteomes" id="UP000051096"/>
    </source>
</evidence>
<dbReference type="EMBL" id="LJUO01000001">
    <property type="protein sequence ID" value="KPK73889.1"/>
    <property type="molecule type" value="Genomic_DNA"/>
</dbReference>
<reference evidence="1 2" key="1">
    <citation type="journal article" date="2015" name="Microbiome">
        <title>Genomic resolution of linkages in carbon, nitrogen, and sulfur cycling among widespread estuary sediment bacteria.</title>
        <authorList>
            <person name="Baker B.J."/>
            <person name="Lazar C.S."/>
            <person name="Teske A.P."/>
            <person name="Dick G.J."/>
        </authorList>
    </citation>
    <scope>NUCLEOTIDE SEQUENCE [LARGE SCALE GENOMIC DNA]</scope>
    <source>
        <strain evidence="1">SM23_60</strain>
    </source>
</reference>
<dbReference type="SUPFAM" id="SSF54593">
    <property type="entry name" value="Glyoxalase/Bleomycin resistance protein/Dihydroxybiphenyl dioxygenase"/>
    <property type="match status" value="1"/>
</dbReference>
<protein>
    <submittedName>
        <fullName evidence="1">Glyoxalase</fullName>
    </submittedName>
</protein>
<organism evidence="1 2">
    <name type="scientific">candidate division WOR_3 bacterium SM23_60</name>
    <dbReference type="NCBI Taxonomy" id="1703780"/>
    <lineage>
        <taxon>Bacteria</taxon>
        <taxon>Bacteria division WOR-3</taxon>
    </lineage>
</organism>